<name>A0A7W7MKT7_9ACTN</name>
<evidence type="ECO:0000313" key="4">
    <source>
        <dbReference type="Proteomes" id="UP000590511"/>
    </source>
</evidence>
<dbReference type="AlphaFoldDB" id="A0A7W7MKT7"/>
<dbReference type="Proteomes" id="UP000631312">
    <property type="component" value="Unassembled WGS sequence"/>
</dbReference>
<proteinExistence type="predicted"/>
<organism evidence="3 4">
    <name type="scientific">Actinoplanes lobatus</name>
    <dbReference type="NCBI Taxonomy" id="113568"/>
    <lineage>
        <taxon>Bacteria</taxon>
        <taxon>Bacillati</taxon>
        <taxon>Actinomycetota</taxon>
        <taxon>Actinomycetes</taxon>
        <taxon>Micromonosporales</taxon>
        <taxon>Micromonosporaceae</taxon>
        <taxon>Actinoplanes</taxon>
    </lineage>
</organism>
<keyword evidence="1" id="KW-0472">Membrane</keyword>
<evidence type="ECO:0000313" key="2">
    <source>
        <dbReference type="EMBL" id="GIE37954.1"/>
    </source>
</evidence>
<accession>A0A7W7MKT7</accession>
<dbReference type="RefSeq" id="WP_188125124.1">
    <property type="nucleotide sequence ID" value="NZ_BOMP01000013.1"/>
</dbReference>
<dbReference type="EMBL" id="JACHNC010000001">
    <property type="protein sequence ID" value="MBB4753420.1"/>
    <property type="molecule type" value="Genomic_DNA"/>
</dbReference>
<feature type="transmembrane region" description="Helical" evidence="1">
    <location>
        <begin position="21"/>
        <end position="46"/>
    </location>
</feature>
<reference evidence="2 5" key="2">
    <citation type="submission" date="2021-01" db="EMBL/GenBank/DDBJ databases">
        <title>Whole genome shotgun sequence of Actinoplanes lobatus NBRC 12513.</title>
        <authorList>
            <person name="Komaki H."/>
            <person name="Tamura T."/>
        </authorList>
    </citation>
    <scope>NUCLEOTIDE SEQUENCE [LARGE SCALE GENOMIC DNA]</scope>
    <source>
        <strain evidence="2 5">NBRC 12513</strain>
    </source>
</reference>
<keyword evidence="5" id="KW-1185">Reference proteome</keyword>
<gene>
    <name evidence="2" type="ORF">Alo02nite_08520</name>
    <name evidence="3" type="ORF">BJ964_007581</name>
</gene>
<dbReference type="Proteomes" id="UP000590511">
    <property type="component" value="Unassembled WGS sequence"/>
</dbReference>
<reference evidence="3 4" key="1">
    <citation type="submission" date="2020-08" db="EMBL/GenBank/DDBJ databases">
        <title>Sequencing the genomes of 1000 actinobacteria strains.</title>
        <authorList>
            <person name="Klenk H.-P."/>
        </authorList>
    </citation>
    <scope>NUCLEOTIDE SEQUENCE [LARGE SCALE GENOMIC DNA]</scope>
    <source>
        <strain evidence="3 4">DSM 43150</strain>
    </source>
</reference>
<sequence length="78" mass="7830">MSTLSNRPGRRQESPDHRAGVIKTSLTVAGASAVGLTGIIGAAAYGAIPAGLAYSAVAAFALIMLCALGVVTVYIRRG</sequence>
<protein>
    <submittedName>
        <fullName evidence="3">Uncharacterized protein</fullName>
    </submittedName>
</protein>
<comment type="caution">
    <text evidence="3">The sequence shown here is derived from an EMBL/GenBank/DDBJ whole genome shotgun (WGS) entry which is preliminary data.</text>
</comment>
<keyword evidence="1" id="KW-1133">Transmembrane helix</keyword>
<evidence type="ECO:0000313" key="3">
    <source>
        <dbReference type="EMBL" id="MBB4753420.1"/>
    </source>
</evidence>
<evidence type="ECO:0000313" key="5">
    <source>
        <dbReference type="Proteomes" id="UP000631312"/>
    </source>
</evidence>
<keyword evidence="1" id="KW-0812">Transmembrane</keyword>
<evidence type="ECO:0000256" key="1">
    <source>
        <dbReference type="SAM" id="Phobius"/>
    </source>
</evidence>
<feature type="transmembrane region" description="Helical" evidence="1">
    <location>
        <begin position="52"/>
        <end position="75"/>
    </location>
</feature>
<dbReference type="EMBL" id="BOMP01000013">
    <property type="protein sequence ID" value="GIE37954.1"/>
    <property type="molecule type" value="Genomic_DNA"/>
</dbReference>